<sequence length="441" mass="48840">MFLPLQIVSLCLAVLTLVGSSYGSCTPQCKLVHGSPASVGLLAKPLHQAVANITAYTKPANYSDASYNEIHPVEPGSANIVGHCSTIVAEWADGKRNLYADVNGTLLPPGQQEDATIDTIYDMASLTKLFTTVAALQQIDAGTLDLYATVASYLPRFAVHAKENITILMLLTHTSGFDADPEPPLYYPVYKTYQQRVNAILTQKILNPPGSKFLYSDLNFMTLFLVLEKITGKKLDELVAAYTEPLGMKSTFFNRGNLYPPEFPKQSYNRMATQEYQIAVLGPKEPQRPQPVRGTVHDENAYSLNCVSGHAGLFSTVSDTAIFCQMILNNGTYDGRRYLSQEAVDMIFHNYNKRFQDDSHGLGFELNQYYTAGPMAGKRTASHTGYTGTTLVIDRPSNTFFLHFANRVHPSREWSSNNIVREALGYWVAKSLGRDVEFPES</sequence>
<gene>
    <name evidence="4" type="ORF">LTR77_009710</name>
</gene>
<reference evidence="4 5" key="1">
    <citation type="submission" date="2023-08" db="EMBL/GenBank/DDBJ databases">
        <title>Black Yeasts Isolated from many extreme environments.</title>
        <authorList>
            <person name="Coleine C."/>
            <person name="Stajich J.E."/>
            <person name="Selbmann L."/>
        </authorList>
    </citation>
    <scope>NUCLEOTIDE SEQUENCE [LARGE SCALE GENOMIC DNA]</scope>
    <source>
        <strain evidence="4 5">CCFEE 5935</strain>
    </source>
</reference>
<feature type="chain" id="PRO_5043631272" description="Beta-lactamase-related domain-containing protein" evidence="2">
    <location>
        <begin position="24"/>
        <end position="441"/>
    </location>
</feature>
<dbReference type="PANTHER" id="PTHR43283">
    <property type="entry name" value="BETA-LACTAMASE-RELATED"/>
    <property type="match status" value="1"/>
</dbReference>
<accession>A0AAV9NWZ9</accession>
<keyword evidence="1" id="KW-0378">Hydrolase</keyword>
<dbReference type="GO" id="GO:0016787">
    <property type="term" value="F:hydrolase activity"/>
    <property type="evidence" value="ECO:0007669"/>
    <property type="project" value="UniProtKB-KW"/>
</dbReference>
<feature type="domain" description="Beta-lactamase-related" evidence="3">
    <location>
        <begin position="111"/>
        <end position="419"/>
    </location>
</feature>
<protein>
    <recommendedName>
        <fullName evidence="3">Beta-lactamase-related domain-containing protein</fullName>
    </recommendedName>
</protein>
<dbReference type="EMBL" id="JAVRRT010000019">
    <property type="protein sequence ID" value="KAK5164504.1"/>
    <property type="molecule type" value="Genomic_DNA"/>
</dbReference>
<dbReference type="RefSeq" id="XP_064654752.1">
    <property type="nucleotide sequence ID" value="XM_064806936.1"/>
</dbReference>
<evidence type="ECO:0000256" key="1">
    <source>
        <dbReference type="ARBA" id="ARBA00022801"/>
    </source>
</evidence>
<comment type="caution">
    <text evidence="4">The sequence shown here is derived from an EMBL/GenBank/DDBJ whole genome shotgun (WGS) entry which is preliminary data.</text>
</comment>
<dbReference type="Proteomes" id="UP001337655">
    <property type="component" value="Unassembled WGS sequence"/>
</dbReference>
<keyword evidence="2" id="KW-0732">Signal</keyword>
<dbReference type="PANTHER" id="PTHR43283:SF11">
    <property type="entry name" value="BETA-LACTAMASE-RELATED DOMAIN-CONTAINING PROTEIN"/>
    <property type="match status" value="1"/>
</dbReference>
<dbReference type="InterPro" id="IPR012338">
    <property type="entry name" value="Beta-lactam/transpept-like"/>
</dbReference>
<name>A0AAV9NWZ9_9PEZI</name>
<dbReference type="InterPro" id="IPR050789">
    <property type="entry name" value="Diverse_Enzym_Activities"/>
</dbReference>
<evidence type="ECO:0000259" key="3">
    <source>
        <dbReference type="Pfam" id="PF00144"/>
    </source>
</evidence>
<organism evidence="4 5">
    <name type="scientific">Saxophila tyrrhenica</name>
    <dbReference type="NCBI Taxonomy" id="1690608"/>
    <lineage>
        <taxon>Eukaryota</taxon>
        <taxon>Fungi</taxon>
        <taxon>Dikarya</taxon>
        <taxon>Ascomycota</taxon>
        <taxon>Pezizomycotina</taxon>
        <taxon>Dothideomycetes</taxon>
        <taxon>Dothideomycetidae</taxon>
        <taxon>Mycosphaerellales</taxon>
        <taxon>Extremaceae</taxon>
        <taxon>Saxophila</taxon>
    </lineage>
</organism>
<evidence type="ECO:0000256" key="2">
    <source>
        <dbReference type="SAM" id="SignalP"/>
    </source>
</evidence>
<evidence type="ECO:0000313" key="5">
    <source>
        <dbReference type="Proteomes" id="UP001337655"/>
    </source>
</evidence>
<keyword evidence="5" id="KW-1185">Reference proteome</keyword>
<dbReference type="Gene3D" id="3.40.710.10">
    <property type="entry name" value="DD-peptidase/beta-lactamase superfamily"/>
    <property type="match status" value="1"/>
</dbReference>
<evidence type="ECO:0000313" key="4">
    <source>
        <dbReference type="EMBL" id="KAK5164504.1"/>
    </source>
</evidence>
<feature type="signal peptide" evidence="2">
    <location>
        <begin position="1"/>
        <end position="23"/>
    </location>
</feature>
<dbReference type="Pfam" id="PF00144">
    <property type="entry name" value="Beta-lactamase"/>
    <property type="match status" value="1"/>
</dbReference>
<proteinExistence type="predicted"/>
<dbReference type="GeneID" id="89931040"/>
<dbReference type="InterPro" id="IPR001466">
    <property type="entry name" value="Beta-lactam-related"/>
</dbReference>
<dbReference type="AlphaFoldDB" id="A0AAV9NWZ9"/>
<dbReference type="SUPFAM" id="SSF56601">
    <property type="entry name" value="beta-lactamase/transpeptidase-like"/>
    <property type="match status" value="1"/>
</dbReference>